<keyword evidence="2" id="KW-0678">Repressor</keyword>
<dbReference type="Gene3D" id="3.30.1490.190">
    <property type="match status" value="1"/>
</dbReference>
<proteinExistence type="inferred from homology"/>
<keyword evidence="7" id="KW-0479">Metal-binding</keyword>
<dbReference type="InterPro" id="IPR036388">
    <property type="entry name" value="WH-like_DNA-bd_sf"/>
</dbReference>
<keyword evidence="6" id="KW-0804">Transcription</keyword>
<evidence type="ECO:0000313" key="10">
    <source>
        <dbReference type="Proteomes" id="UP000008467"/>
    </source>
</evidence>
<keyword evidence="10" id="KW-1185">Reference proteome</keyword>
<dbReference type="InterPro" id="IPR002481">
    <property type="entry name" value="FUR"/>
</dbReference>
<dbReference type="SUPFAM" id="SSF46785">
    <property type="entry name" value="Winged helix' DNA-binding domain"/>
    <property type="match status" value="1"/>
</dbReference>
<dbReference type="GO" id="GO:0008270">
    <property type="term" value="F:zinc ion binding"/>
    <property type="evidence" value="ECO:0007669"/>
    <property type="project" value="TreeGrafter"/>
</dbReference>
<feature type="binding site" evidence="7">
    <location>
        <position position="89"/>
    </location>
    <ligand>
        <name>Zn(2+)</name>
        <dbReference type="ChEBI" id="CHEBI:29105"/>
    </ligand>
</feature>
<dbReference type="GO" id="GO:0003700">
    <property type="term" value="F:DNA-binding transcription factor activity"/>
    <property type="evidence" value="ECO:0007669"/>
    <property type="project" value="InterPro"/>
</dbReference>
<evidence type="ECO:0000256" key="2">
    <source>
        <dbReference type="ARBA" id="ARBA00022491"/>
    </source>
</evidence>
<evidence type="ECO:0000256" key="5">
    <source>
        <dbReference type="ARBA" id="ARBA00023125"/>
    </source>
</evidence>
<dbReference type="RefSeq" id="WP_013655326.1">
    <property type="nucleotide sequence ID" value="NC_015275.1"/>
</dbReference>
<dbReference type="HOGENOM" id="CLU_096072_4_2_9"/>
<evidence type="ECO:0000256" key="3">
    <source>
        <dbReference type="ARBA" id="ARBA00022833"/>
    </source>
</evidence>
<evidence type="ECO:0000256" key="7">
    <source>
        <dbReference type="PIRSR" id="PIRSR602481-1"/>
    </source>
</evidence>
<comment type="cofactor">
    <cofactor evidence="7">
        <name>Zn(2+)</name>
        <dbReference type="ChEBI" id="CHEBI:29105"/>
    </cofactor>
    <text evidence="7">Binds 1 zinc ion per subunit.</text>
</comment>
<feature type="binding site" evidence="7">
    <location>
        <position position="126"/>
    </location>
    <ligand>
        <name>Zn(2+)</name>
        <dbReference type="ChEBI" id="CHEBI:29105"/>
    </ligand>
</feature>
<comment type="similarity">
    <text evidence="1">Belongs to the Fur family.</text>
</comment>
<dbReference type="CDD" id="cd07153">
    <property type="entry name" value="Fur_like"/>
    <property type="match status" value="1"/>
</dbReference>
<evidence type="ECO:0000256" key="1">
    <source>
        <dbReference type="ARBA" id="ARBA00007957"/>
    </source>
</evidence>
<dbReference type="Proteomes" id="UP000008467">
    <property type="component" value="Chromosome"/>
</dbReference>
<reference evidence="9 10" key="1">
    <citation type="journal article" date="2011" name="J. Bacteriol.">
        <title>Complete genome sequence of the cellulose-degrading bacterium Cellulosilyticum lentocellum.</title>
        <authorList>
            <consortium name="US DOE Joint Genome Institute"/>
            <person name="Miller D.A."/>
            <person name="Suen G."/>
            <person name="Bruce D."/>
            <person name="Copeland A."/>
            <person name="Cheng J.F."/>
            <person name="Detter C."/>
            <person name="Goodwin L.A."/>
            <person name="Han C.S."/>
            <person name="Hauser L.J."/>
            <person name="Land M.L."/>
            <person name="Lapidus A."/>
            <person name="Lucas S."/>
            <person name="Meincke L."/>
            <person name="Pitluck S."/>
            <person name="Tapia R."/>
            <person name="Teshima H."/>
            <person name="Woyke T."/>
            <person name="Fox B.G."/>
            <person name="Angert E.R."/>
            <person name="Currie C.R."/>
        </authorList>
    </citation>
    <scope>NUCLEOTIDE SEQUENCE [LARGE SCALE GENOMIC DNA]</scope>
    <source>
        <strain evidence="10">ATCC 49066 / DSM 5427 / NCIMB 11756 / RHM5</strain>
    </source>
</reference>
<keyword evidence="4" id="KW-0805">Transcription regulation</keyword>
<evidence type="ECO:0000313" key="9">
    <source>
        <dbReference type="EMBL" id="ADZ82025.1"/>
    </source>
</evidence>
<dbReference type="eggNOG" id="COG0735">
    <property type="taxonomic scope" value="Bacteria"/>
</dbReference>
<organism evidence="9 10">
    <name type="scientific">Cellulosilyticum lentocellum (strain ATCC 49066 / DSM 5427 / NCIMB 11756 / RHM5)</name>
    <name type="common">Clostridium lentocellum</name>
    <dbReference type="NCBI Taxonomy" id="642492"/>
    <lineage>
        <taxon>Bacteria</taxon>
        <taxon>Bacillati</taxon>
        <taxon>Bacillota</taxon>
        <taxon>Clostridia</taxon>
        <taxon>Lachnospirales</taxon>
        <taxon>Cellulosilyticaceae</taxon>
        <taxon>Cellulosilyticum</taxon>
    </lineage>
</organism>
<dbReference type="GO" id="GO:0045892">
    <property type="term" value="P:negative regulation of DNA-templated transcription"/>
    <property type="evidence" value="ECO:0007669"/>
    <property type="project" value="TreeGrafter"/>
</dbReference>
<dbReference type="PANTHER" id="PTHR33202:SF7">
    <property type="entry name" value="FERRIC UPTAKE REGULATION PROTEIN"/>
    <property type="match status" value="1"/>
</dbReference>
<accession>F2JIV3</accession>
<comment type="cofactor">
    <cofactor evidence="8">
        <name>Mn(2+)</name>
        <dbReference type="ChEBI" id="CHEBI:29035"/>
    </cofactor>
    <cofactor evidence="8">
        <name>Fe(2+)</name>
        <dbReference type="ChEBI" id="CHEBI:29033"/>
    </cofactor>
    <text evidence="8">Binds 1 Mn(2+) or Fe(2+) ion per subunit.</text>
</comment>
<dbReference type="InterPro" id="IPR036390">
    <property type="entry name" value="WH_DNA-bd_sf"/>
</dbReference>
<evidence type="ECO:0000256" key="6">
    <source>
        <dbReference type="ARBA" id="ARBA00023163"/>
    </source>
</evidence>
<feature type="binding site" evidence="7">
    <location>
        <position position="86"/>
    </location>
    <ligand>
        <name>Zn(2+)</name>
        <dbReference type="ChEBI" id="CHEBI:29105"/>
    </ligand>
</feature>
<dbReference type="KEGG" id="cle:Clole_0274"/>
<dbReference type="GO" id="GO:1900376">
    <property type="term" value="P:regulation of secondary metabolite biosynthetic process"/>
    <property type="evidence" value="ECO:0007669"/>
    <property type="project" value="TreeGrafter"/>
</dbReference>
<name>F2JIV3_CELLD</name>
<evidence type="ECO:0000256" key="8">
    <source>
        <dbReference type="PIRSR" id="PIRSR602481-2"/>
    </source>
</evidence>
<keyword evidence="8" id="KW-0408">Iron</keyword>
<protein>
    <submittedName>
        <fullName evidence="9">Ferric uptake regulator, Fur family</fullName>
    </submittedName>
</protein>
<dbReference type="STRING" id="642492.Clole_0274"/>
<sequence>MADGKKLRYSQQRERIYEYLLSSKEHHPSAEMVYDALRSEIQGLSLGTVYRNLRLLEDLGKIRRVASHQGIDRYDSCCSDHVHFFCQSCGYIENVPKADIEKIRAAVPLGSSYQLFKLDLTLTGLCSKCTIKEITKE</sequence>
<feature type="binding site" evidence="7">
    <location>
        <position position="129"/>
    </location>
    <ligand>
        <name>Zn(2+)</name>
        <dbReference type="ChEBI" id="CHEBI:29105"/>
    </ligand>
</feature>
<dbReference type="Gene3D" id="1.10.10.10">
    <property type="entry name" value="Winged helix-like DNA-binding domain superfamily/Winged helix DNA-binding domain"/>
    <property type="match status" value="1"/>
</dbReference>
<dbReference type="InterPro" id="IPR043135">
    <property type="entry name" value="Fur_C"/>
</dbReference>
<dbReference type="EMBL" id="CP002582">
    <property type="protein sequence ID" value="ADZ82025.1"/>
    <property type="molecule type" value="Genomic_DNA"/>
</dbReference>
<evidence type="ECO:0000256" key="4">
    <source>
        <dbReference type="ARBA" id="ARBA00023015"/>
    </source>
</evidence>
<feature type="binding site" evidence="8">
    <location>
        <position position="101"/>
    </location>
    <ligand>
        <name>Fe cation</name>
        <dbReference type="ChEBI" id="CHEBI:24875"/>
    </ligand>
</feature>
<dbReference type="Pfam" id="PF01475">
    <property type="entry name" value="FUR"/>
    <property type="match status" value="1"/>
</dbReference>
<keyword evidence="5" id="KW-0238">DNA-binding</keyword>
<gene>
    <name evidence="9" type="ordered locus">Clole_0274</name>
</gene>
<dbReference type="PANTHER" id="PTHR33202">
    <property type="entry name" value="ZINC UPTAKE REGULATION PROTEIN"/>
    <property type="match status" value="1"/>
</dbReference>
<dbReference type="AlphaFoldDB" id="F2JIV3"/>
<keyword evidence="3 7" id="KW-0862">Zinc</keyword>
<dbReference type="GO" id="GO:0000976">
    <property type="term" value="F:transcription cis-regulatory region binding"/>
    <property type="evidence" value="ECO:0007669"/>
    <property type="project" value="TreeGrafter"/>
</dbReference>